<dbReference type="InterPro" id="IPR019811">
    <property type="entry name" value="HDH_CS"/>
</dbReference>
<evidence type="ECO:0000313" key="16">
    <source>
        <dbReference type="EMBL" id="QDU78725.1"/>
    </source>
</evidence>
<dbReference type="EC" id="1.1.1.3" evidence="4 13"/>
<dbReference type="InterPro" id="IPR001342">
    <property type="entry name" value="HDH_cat"/>
</dbReference>
<comment type="pathway">
    <text evidence="2 13">Amino-acid biosynthesis; L-methionine biosynthesis via de novo pathway; L-homoserine from L-aspartate: step 3/3.</text>
</comment>
<dbReference type="OrthoDB" id="9808167at2"/>
<dbReference type="InterPro" id="IPR005106">
    <property type="entry name" value="Asp/hSer_DH_NAD-bd"/>
</dbReference>
<feature type="binding site" evidence="12">
    <location>
        <position position="106"/>
    </location>
    <ligand>
        <name>NADPH</name>
        <dbReference type="ChEBI" id="CHEBI:57783"/>
    </ligand>
</feature>
<keyword evidence="7 13" id="KW-0791">Threonine biosynthesis</keyword>
<name>A0A518CHM2_9PLAN</name>
<evidence type="ECO:0000256" key="6">
    <source>
        <dbReference type="ARBA" id="ARBA00022605"/>
    </source>
</evidence>
<evidence type="ECO:0000256" key="3">
    <source>
        <dbReference type="ARBA" id="ARBA00006753"/>
    </source>
</evidence>
<dbReference type="Gene3D" id="3.30.360.10">
    <property type="entry name" value="Dihydrodipicolinate Reductase, domain 2"/>
    <property type="match status" value="1"/>
</dbReference>
<evidence type="ECO:0000256" key="14">
    <source>
        <dbReference type="RuleBase" id="RU004171"/>
    </source>
</evidence>
<comment type="similarity">
    <text evidence="3 14">Belongs to the homoserine dehydrogenase family.</text>
</comment>
<dbReference type="PIRSF" id="PIRSF000098">
    <property type="entry name" value="Homoser_dehydrog"/>
    <property type="match status" value="1"/>
</dbReference>
<evidence type="ECO:0000256" key="1">
    <source>
        <dbReference type="ARBA" id="ARBA00005056"/>
    </source>
</evidence>
<dbReference type="GO" id="GO:0009086">
    <property type="term" value="P:methionine biosynthetic process"/>
    <property type="evidence" value="ECO:0007669"/>
    <property type="project" value="UniProtKB-KW"/>
</dbReference>
<dbReference type="InterPro" id="IPR036291">
    <property type="entry name" value="NAD(P)-bd_dom_sf"/>
</dbReference>
<dbReference type="PROSITE" id="PS01042">
    <property type="entry name" value="HOMOSER_DHGENASE"/>
    <property type="match status" value="1"/>
</dbReference>
<evidence type="ECO:0000256" key="10">
    <source>
        <dbReference type="ARBA" id="ARBA00023167"/>
    </source>
</evidence>
<dbReference type="PANTHER" id="PTHR43331:SF1">
    <property type="entry name" value="HOMOSERINE DEHYDROGENASE"/>
    <property type="match status" value="1"/>
</dbReference>
<evidence type="ECO:0000256" key="5">
    <source>
        <dbReference type="ARBA" id="ARBA00013376"/>
    </source>
</evidence>
<dbReference type="FunFam" id="3.30.360.10:FF:000005">
    <property type="entry name" value="Homoserine dehydrogenase"/>
    <property type="match status" value="1"/>
</dbReference>
<comment type="catalytic activity">
    <reaction evidence="13">
        <text>L-homoserine + NADP(+) = L-aspartate 4-semialdehyde + NADPH + H(+)</text>
        <dbReference type="Rhea" id="RHEA:15761"/>
        <dbReference type="ChEBI" id="CHEBI:15378"/>
        <dbReference type="ChEBI" id="CHEBI:57476"/>
        <dbReference type="ChEBI" id="CHEBI:57783"/>
        <dbReference type="ChEBI" id="CHEBI:58349"/>
        <dbReference type="ChEBI" id="CHEBI:537519"/>
        <dbReference type="EC" id="1.1.1.3"/>
    </reaction>
</comment>
<reference evidence="16 17" key="1">
    <citation type="submission" date="2019-02" db="EMBL/GenBank/DDBJ databases">
        <title>Deep-cultivation of Planctomycetes and their phenomic and genomic characterization uncovers novel biology.</title>
        <authorList>
            <person name="Wiegand S."/>
            <person name="Jogler M."/>
            <person name="Boedeker C."/>
            <person name="Pinto D."/>
            <person name="Vollmers J."/>
            <person name="Rivas-Marin E."/>
            <person name="Kohn T."/>
            <person name="Peeters S.H."/>
            <person name="Heuer A."/>
            <person name="Rast P."/>
            <person name="Oberbeckmann S."/>
            <person name="Bunk B."/>
            <person name="Jeske O."/>
            <person name="Meyerdierks A."/>
            <person name="Storesund J.E."/>
            <person name="Kallscheuer N."/>
            <person name="Luecker S."/>
            <person name="Lage O.M."/>
            <person name="Pohl T."/>
            <person name="Merkel B.J."/>
            <person name="Hornburger P."/>
            <person name="Mueller R.-W."/>
            <person name="Bruemmer F."/>
            <person name="Labrenz M."/>
            <person name="Spormann A.M."/>
            <person name="Op den Camp H."/>
            <person name="Overmann J."/>
            <person name="Amann R."/>
            <person name="Jetten M.S.M."/>
            <person name="Mascher T."/>
            <person name="Medema M.H."/>
            <person name="Devos D.P."/>
            <person name="Kaster A.-K."/>
            <person name="Ovreas L."/>
            <person name="Rohde M."/>
            <person name="Galperin M.Y."/>
            <person name="Jogler C."/>
        </authorList>
    </citation>
    <scope>NUCLEOTIDE SEQUENCE [LARGE SCALE GENOMIC DNA]</scope>
    <source>
        <strain evidence="16 17">Pla110</strain>
    </source>
</reference>
<dbReference type="Proteomes" id="UP000317178">
    <property type="component" value="Chromosome"/>
</dbReference>
<dbReference type="InterPro" id="IPR002912">
    <property type="entry name" value="ACT_dom"/>
</dbReference>
<dbReference type="KEGG" id="plon:Pla110_04290"/>
<evidence type="ECO:0000256" key="4">
    <source>
        <dbReference type="ARBA" id="ARBA00013213"/>
    </source>
</evidence>
<dbReference type="InterPro" id="IPR016204">
    <property type="entry name" value="HDH"/>
</dbReference>
<evidence type="ECO:0000256" key="9">
    <source>
        <dbReference type="ARBA" id="ARBA00023002"/>
    </source>
</evidence>
<keyword evidence="17" id="KW-1185">Reference proteome</keyword>
<keyword evidence="8 12" id="KW-0521">NADP</keyword>
<dbReference type="PROSITE" id="PS51671">
    <property type="entry name" value="ACT"/>
    <property type="match status" value="1"/>
</dbReference>
<dbReference type="Pfam" id="PF00742">
    <property type="entry name" value="Homoserine_dh"/>
    <property type="match status" value="1"/>
</dbReference>
<dbReference type="SUPFAM" id="SSF55347">
    <property type="entry name" value="Glyceraldehyde-3-phosphate dehydrogenase-like, C-terminal domain"/>
    <property type="match status" value="1"/>
</dbReference>
<dbReference type="Pfam" id="PF03447">
    <property type="entry name" value="NAD_binding_3"/>
    <property type="match status" value="1"/>
</dbReference>
<evidence type="ECO:0000256" key="12">
    <source>
        <dbReference type="PIRSR" id="PIRSR000098-2"/>
    </source>
</evidence>
<protein>
    <recommendedName>
        <fullName evidence="5 13">Homoserine dehydrogenase</fullName>
        <ecNumber evidence="4 13">1.1.1.3</ecNumber>
    </recommendedName>
</protein>
<organism evidence="16 17">
    <name type="scientific">Polystyrenella longa</name>
    <dbReference type="NCBI Taxonomy" id="2528007"/>
    <lineage>
        <taxon>Bacteria</taxon>
        <taxon>Pseudomonadati</taxon>
        <taxon>Planctomycetota</taxon>
        <taxon>Planctomycetia</taxon>
        <taxon>Planctomycetales</taxon>
        <taxon>Planctomycetaceae</taxon>
        <taxon>Polystyrenella</taxon>
    </lineage>
</organism>
<dbReference type="SUPFAM" id="SSF51735">
    <property type="entry name" value="NAD(P)-binding Rossmann-fold domains"/>
    <property type="match status" value="1"/>
</dbReference>
<proteinExistence type="inferred from homology"/>
<dbReference type="GO" id="GO:0050661">
    <property type="term" value="F:NADP binding"/>
    <property type="evidence" value="ECO:0007669"/>
    <property type="project" value="InterPro"/>
</dbReference>
<evidence type="ECO:0000313" key="17">
    <source>
        <dbReference type="Proteomes" id="UP000317178"/>
    </source>
</evidence>
<feature type="binding site" evidence="12">
    <location>
        <position position="191"/>
    </location>
    <ligand>
        <name>L-homoserine</name>
        <dbReference type="ChEBI" id="CHEBI:57476"/>
    </ligand>
</feature>
<feature type="domain" description="ACT" evidence="15">
    <location>
        <begin position="352"/>
        <end position="435"/>
    </location>
</feature>
<evidence type="ECO:0000256" key="8">
    <source>
        <dbReference type="ARBA" id="ARBA00022857"/>
    </source>
</evidence>
<dbReference type="GO" id="GO:0009088">
    <property type="term" value="P:threonine biosynthetic process"/>
    <property type="evidence" value="ECO:0007669"/>
    <property type="project" value="UniProtKB-UniPathway"/>
</dbReference>
<dbReference type="PANTHER" id="PTHR43331">
    <property type="entry name" value="HOMOSERINE DEHYDROGENASE"/>
    <property type="match status" value="1"/>
</dbReference>
<dbReference type="UniPathway" id="UPA00050">
    <property type="reaction ID" value="UER00063"/>
</dbReference>
<keyword evidence="10 13" id="KW-0486">Methionine biosynthesis</keyword>
<keyword evidence="9 13" id="KW-0560">Oxidoreductase</keyword>
<accession>A0A518CHM2</accession>
<dbReference type="EMBL" id="CP036281">
    <property type="protein sequence ID" value="QDU78725.1"/>
    <property type="molecule type" value="Genomic_DNA"/>
</dbReference>
<gene>
    <name evidence="16" type="primary">hom</name>
    <name evidence="16" type="ORF">Pla110_04290</name>
</gene>
<dbReference type="AlphaFoldDB" id="A0A518CHM2"/>
<evidence type="ECO:0000256" key="7">
    <source>
        <dbReference type="ARBA" id="ARBA00022697"/>
    </source>
</evidence>
<dbReference type="UniPathway" id="UPA00051">
    <property type="reaction ID" value="UER00465"/>
</dbReference>
<evidence type="ECO:0000256" key="13">
    <source>
        <dbReference type="RuleBase" id="RU000579"/>
    </source>
</evidence>
<dbReference type="CDD" id="cd04881">
    <property type="entry name" value="ACT_HSDH-Hom"/>
    <property type="match status" value="1"/>
</dbReference>
<dbReference type="RefSeq" id="WP_144992703.1">
    <property type="nucleotide sequence ID" value="NZ_CP036281.1"/>
</dbReference>
<dbReference type="Gene3D" id="3.40.50.720">
    <property type="entry name" value="NAD(P)-binding Rossmann-like Domain"/>
    <property type="match status" value="1"/>
</dbReference>
<evidence type="ECO:0000256" key="11">
    <source>
        <dbReference type="PIRSR" id="PIRSR000098-1"/>
    </source>
</evidence>
<evidence type="ECO:0000259" key="15">
    <source>
        <dbReference type="PROSITE" id="PS51671"/>
    </source>
</evidence>
<feature type="active site" description="Proton donor" evidence="11">
    <location>
        <position position="206"/>
    </location>
</feature>
<dbReference type="GO" id="GO:0004412">
    <property type="term" value="F:homoserine dehydrogenase activity"/>
    <property type="evidence" value="ECO:0007669"/>
    <property type="project" value="UniProtKB-EC"/>
</dbReference>
<dbReference type="Gene3D" id="3.30.70.260">
    <property type="match status" value="1"/>
</dbReference>
<dbReference type="NCBIfam" id="NF004976">
    <property type="entry name" value="PRK06349.1"/>
    <property type="match status" value="1"/>
</dbReference>
<keyword evidence="6 13" id="KW-0028">Amino-acid biosynthesis</keyword>
<sequence length="438" mass="47898">MSEIVKIALIGLGTVGTGVARVLLEESERLTRRCGKQIKLAKVVVRDKSRPRHIDLPDEMVTDNLQDVLDDESIQIAVQLIGGINPAKDYMERLLDSGKHVVSANKALLCEHGEELFSRAREQGRTIAFEAAVAGGVPIIHVLSQAMVGNQITSIEAILNGTSNFILSEMFLGGRDYADVLREAQELGYAEADPALDVDGTDAAQKLGLLTQLAFGTKVSLDQFPRQGIDKLPLEDLLYADELGYSVRLIAVARLLNEQLEMHVQPTLVQLDKPLAQVSGVNNMVALEGDVVGKTWYSGYGAGQNPTASAVIADLVDTVAGRSDLIFPFMDLWSDRPARKVLPAEEIRRRYYMRFSVLDQPHTFAEMADILGRNQISLASIIQHETPESPEANGESRQIVPVVIMTHMTTEGRIRAASAELAELKSICPDPVIMPVLD</sequence>
<evidence type="ECO:0000256" key="2">
    <source>
        <dbReference type="ARBA" id="ARBA00005062"/>
    </source>
</evidence>
<feature type="binding site" evidence="12">
    <location>
        <begin position="10"/>
        <end position="17"/>
    </location>
    <ligand>
        <name>NADP(+)</name>
        <dbReference type="ChEBI" id="CHEBI:58349"/>
    </ligand>
</feature>
<comment type="pathway">
    <text evidence="1 13">Amino-acid biosynthesis; L-threonine biosynthesis; L-threonine from L-aspartate: step 3/5.</text>
</comment>